<dbReference type="Proteomes" id="UP000001308">
    <property type="component" value="Segment"/>
</dbReference>
<protein>
    <submittedName>
        <fullName evidence="1">Uncharacterized protein</fullName>
    </submittedName>
</protein>
<keyword evidence="2" id="KW-1185">Reference proteome</keyword>
<sequence length="61" mass="7154">MRVIVHVEGVVDVEEPCEDELECLLIYSQMLEKYENELGYCYGVSLQERVKCSHGYVEIKR</sequence>
<evidence type="ECO:0000313" key="1">
    <source>
        <dbReference type="EMBL" id="CAJ31565.1"/>
    </source>
</evidence>
<proteinExistence type="predicted"/>
<dbReference type="GeneID" id="5797877"/>
<accession>A7WKG5</accession>
<dbReference type="KEGG" id="vg:5797877"/>
<dbReference type="RefSeq" id="YP_001604169.1">
    <property type="nucleotide sequence ID" value="NC_010152.1"/>
</dbReference>
<dbReference type="OrthoDB" id="28153at10239"/>
<dbReference type="EMBL" id="AM087121">
    <property type="protein sequence ID" value="CAJ31565.1"/>
    <property type="molecule type" value="Genomic_DNA"/>
</dbReference>
<name>A7WKG5_9VIRU</name>
<organism evidence="1 2">
    <name type="scientific">Betalipothrixvirus pozzuoliense</name>
    <dbReference type="NCBI Taxonomy" id="346882"/>
    <lineage>
        <taxon>Viruses</taxon>
        <taxon>Adnaviria</taxon>
        <taxon>Zilligvirae</taxon>
        <taxon>Taleaviricota</taxon>
        <taxon>Tokiviricetes</taxon>
        <taxon>Ligamenvirales</taxon>
        <taxon>Lipothrixviridae</taxon>
        <taxon>Betalipothrixvirus</taxon>
    </lineage>
</organism>
<reference evidence="2" key="1">
    <citation type="journal article" date="2008" name="J. Virol.">
        <title>Structure of the acidianus filamentous virus 3 and comparative genomics of related archaeal lipothrixviruses.</title>
        <authorList>
            <person name="Vestergaard G."/>
            <person name="Aramayo R."/>
            <person name="Basta T."/>
            <person name="Haring M."/>
            <person name="Peng X."/>
            <person name="Brugger K."/>
            <person name="Chen L."/>
            <person name="Rachel R."/>
            <person name="Boisset N."/>
            <person name="Garrett R.A."/>
            <person name="Prangishvili D."/>
        </authorList>
    </citation>
    <scope>NUCLEOTIDE SEQUENCE [LARGE SCALE GENOMIC DNA]</scope>
</reference>
<evidence type="ECO:0000313" key="2">
    <source>
        <dbReference type="Proteomes" id="UP000001308"/>
    </source>
</evidence>